<sequence length="144" mass="15800">MKDEVRLDDFPLHASDKIRFGDTDSLGHINNAVFATFLETGRAEILCDPRAPLAAPGTVFVLARLVLDFRAEITWPGEILIGTRIAGVGRSSIRLEQALFQNERCVATSETVIVLMDEMTRRSTPLASTTVEWLASLLPQSTAS</sequence>
<dbReference type="EMBL" id="CP001016">
    <property type="protein sequence ID" value="ACB97034.1"/>
    <property type="molecule type" value="Genomic_DNA"/>
</dbReference>
<name>B2IFD4_BEII9</name>
<dbReference type="AlphaFoldDB" id="B2IFD4"/>
<dbReference type="SUPFAM" id="SSF54637">
    <property type="entry name" value="Thioesterase/thiol ester dehydrase-isomerase"/>
    <property type="match status" value="1"/>
</dbReference>
<evidence type="ECO:0000256" key="1">
    <source>
        <dbReference type="ARBA" id="ARBA00005953"/>
    </source>
</evidence>
<dbReference type="InterPro" id="IPR029069">
    <property type="entry name" value="HotDog_dom_sf"/>
</dbReference>
<keyword evidence="2" id="KW-0378">Hydrolase</keyword>
<dbReference type="HOGENOM" id="CLU_101141_2_1_5"/>
<dbReference type="KEGG" id="bid:Bind_3477"/>
<accession>B2IFD4</accession>
<evidence type="ECO:0000256" key="2">
    <source>
        <dbReference type="ARBA" id="ARBA00022801"/>
    </source>
</evidence>
<dbReference type="Gene3D" id="3.10.129.10">
    <property type="entry name" value="Hotdog Thioesterase"/>
    <property type="match status" value="1"/>
</dbReference>
<dbReference type="OrthoDB" id="9799036at2"/>
<comment type="similarity">
    <text evidence="1">Belongs to the 4-hydroxybenzoyl-CoA thioesterase family.</text>
</comment>
<evidence type="ECO:0000313" key="4">
    <source>
        <dbReference type="Proteomes" id="UP000001695"/>
    </source>
</evidence>
<dbReference type="PANTHER" id="PTHR31793:SF27">
    <property type="entry name" value="NOVEL THIOESTERASE SUPERFAMILY DOMAIN AND SAPOSIN A-TYPE DOMAIN CONTAINING PROTEIN (0610012H03RIK)"/>
    <property type="match status" value="1"/>
</dbReference>
<protein>
    <submittedName>
        <fullName evidence="3">Thioesterase superfamily protein</fullName>
    </submittedName>
</protein>
<reference evidence="4" key="1">
    <citation type="submission" date="2008-03" db="EMBL/GenBank/DDBJ databases">
        <title>Complete sequence of chromosome of Beijerinckia indica subsp. indica ATCC 9039.</title>
        <authorList>
            <consortium name="US DOE Joint Genome Institute"/>
            <person name="Copeland A."/>
            <person name="Lucas S."/>
            <person name="Lapidus A."/>
            <person name="Glavina del Rio T."/>
            <person name="Dalin E."/>
            <person name="Tice H."/>
            <person name="Bruce D."/>
            <person name="Goodwin L."/>
            <person name="Pitluck S."/>
            <person name="LaButti K."/>
            <person name="Schmutz J."/>
            <person name="Larimer F."/>
            <person name="Land M."/>
            <person name="Hauser L."/>
            <person name="Kyrpides N."/>
            <person name="Mikhailova N."/>
            <person name="Dunfield P.F."/>
            <person name="Dedysh S.N."/>
            <person name="Liesack W."/>
            <person name="Saw J.H."/>
            <person name="Alam M."/>
            <person name="Chen Y."/>
            <person name="Murrell J.C."/>
            <person name="Richardson P."/>
        </authorList>
    </citation>
    <scope>NUCLEOTIDE SEQUENCE [LARGE SCALE GENOMIC DNA]</scope>
    <source>
        <strain evidence="4">ATCC 9039 / DSM 1715 / NCIMB 8712</strain>
    </source>
</reference>
<proteinExistence type="inferred from homology"/>
<organism evidence="3 4">
    <name type="scientific">Beijerinckia indica subsp. indica (strain ATCC 9039 / DSM 1715 / NCIMB 8712)</name>
    <dbReference type="NCBI Taxonomy" id="395963"/>
    <lineage>
        <taxon>Bacteria</taxon>
        <taxon>Pseudomonadati</taxon>
        <taxon>Pseudomonadota</taxon>
        <taxon>Alphaproteobacteria</taxon>
        <taxon>Hyphomicrobiales</taxon>
        <taxon>Beijerinckiaceae</taxon>
        <taxon>Beijerinckia</taxon>
    </lineage>
</organism>
<evidence type="ECO:0000313" key="3">
    <source>
        <dbReference type="EMBL" id="ACB97034.1"/>
    </source>
</evidence>
<dbReference type="eggNOG" id="COG0824">
    <property type="taxonomic scope" value="Bacteria"/>
</dbReference>
<dbReference type="Proteomes" id="UP000001695">
    <property type="component" value="Chromosome"/>
</dbReference>
<gene>
    <name evidence="3" type="ordered locus">Bind_3477</name>
</gene>
<dbReference type="PANTHER" id="PTHR31793">
    <property type="entry name" value="4-HYDROXYBENZOYL-COA THIOESTERASE FAMILY MEMBER"/>
    <property type="match status" value="1"/>
</dbReference>
<dbReference type="STRING" id="395963.Bind_3477"/>
<dbReference type="InterPro" id="IPR050563">
    <property type="entry name" value="4-hydroxybenzoyl-CoA_TE"/>
</dbReference>
<dbReference type="Pfam" id="PF13279">
    <property type="entry name" value="4HBT_2"/>
    <property type="match status" value="1"/>
</dbReference>
<dbReference type="CDD" id="cd00586">
    <property type="entry name" value="4HBT"/>
    <property type="match status" value="1"/>
</dbReference>
<dbReference type="RefSeq" id="WP_012386382.1">
    <property type="nucleotide sequence ID" value="NC_010581.1"/>
</dbReference>
<dbReference type="GO" id="GO:0047617">
    <property type="term" value="F:fatty acyl-CoA hydrolase activity"/>
    <property type="evidence" value="ECO:0007669"/>
    <property type="project" value="TreeGrafter"/>
</dbReference>
<reference evidence="3 4" key="2">
    <citation type="journal article" date="2010" name="J. Bacteriol.">
        <title>Complete genome sequence of Beijerinckia indica subsp. indica.</title>
        <authorList>
            <person name="Tamas I."/>
            <person name="Dedysh S.N."/>
            <person name="Liesack W."/>
            <person name="Stott M.B."/>
            <person name="Alam M."/>
            <person name="Murrell J.C."/>
            <person name="Dunfield P.F."/>
        </authorList>
    </citation>
    <scope>NUCLEOTIDE SEQUENCE [LARGE SCALE GENOMIC DNA]</scope>
    <source>
        <strain evidence="4">ATCC 9039 / DSM 1715 / NCIMB 8712</strain>
    </source>
</reference>
<keyword evidence="4" id="KW-1185">Reference proteome</keyword>